<evidence type="ECO:0000313" key="2">
    <source>
        <dbReference type="Proteomes" id="UP000283721"/>
    </source>
</evidence>
<accession>A0A413Q7J6</accession>
<name>A0A413Q7J6_9FIRM</name>
<dbReference type="Proteomes" id="UP000283721">
    <property type="component" value="Unassembled WGS sequence"/>
</dbReference>
<proteinExistence type="predicted"/>
<reference evidence="1 2" key="1">
    <citation type="submission" date="2018-08" db="EMBL/GenBank/DDBJ databases">
        <title>A genome reference for cultivated species of the human gut microbiota.</title>
        <authorList>
            <person name="Zou Y."/>
            <person name="Xue W."/>
            <person name="Luo G."/>
        </authorList>
    </citation>
    <scope>NUCLEOTIDE SEQUENCE [LARGE SCALE GENOMIC DNA]</scope>
    <source>
        <strain evidence="1 2">AM47-6BH</strain>
    </source>
</reference>
<gene>
    <name evidence="1" type="ORF">DW967_06435</name>
</gene>
<sequence length="386" mass="45284">MMLMKYFKIYDDELCPCGSGKTYLECCKNRKDRPVKKSKKPLNIQIMEQFRKNQIKCCLYPDSTRCVKHIKEAHALQNNKIISQLSEDGHVYILNPNKPPQVIPIENEEPEVLTMIDRVGVNHATTATCFCDIHDDEVFAPIEKGAPAFDKDSDEHKYIYAYKAFIFEYYKKLVEQKVLRENITNTPSLLKTPQYIQYYRAISMTLEEMNEVKSFFDKGIVSKDYTGLETCVIEIPESIKFATYACIAVDFDLKGKKIRHTKRGFISRLFITIFPEETKSYIILSCLSEDIKIYKKFFQQLQTTNLDKVKYYFDLILPLYTENNVLSPRLWEKWGEEQQIGYTFFANRKGKQFLLYKQILKFGMYNLRKKESGFGTGNRGKLDLFE</sequence>
<dbReference type="EMBL" id="QSES01000010">
    <property type="protein sequence ID" value="RGZ93474.1"/>
    <property type="molecule type" value="Genomic_DNA"/>
</dbReference>
<organism evidence="1 2">
    <name type="scientific">Agathobacter rectalis</name>
    <dbReference type="NCBI Taxonomy" id="39491"/>
    <lineage>
        <taxon>Bacteria</taxon>
        <taxon>Bacillati</taxon>
        <taxon>Bacillota</taxon>
        <taxon>Clostridia</taxon>
        <taxon>Lachnospirales</taxon>
        <taxon>Lachnospiraceae</taxon>
        <taxon>Agathobacter</taxon>
    </lineage>
</organism>
<dbReference type="AlphaFoldDB" id="A0A413Q7J6"/>
<dbReference type="InterPro" id="IPR004027">
    <property type="entry name" value="SEC_C_motif"/>
</dbReference>
<protein>
    <submittedName>
        <fullName evidence="1">SEC-C domain-containing protein</fullName>
    </submittedName>
</protein>
<comment type="caution">
    <text evidence="1">The sequence shown here is derived from an EMBL/GenBank/DDBJ whole genome shotgun (WGS) entry which is preliminary data.</text>
</comment>
<evidence type="ECO:0000313" key="1">
    <source>
        <dbReference type="EMBL" id="RGZ93474.1"/>
    </source>
</evidence>
<dbReference type="RefSeq" id="WP_006857241.1">
    <property type="nucleotide sequence ID" value="NZ_WQOP01000108.1"/>
</dbReference>
<dbReference type="GeneID" id="61431720"/>
<dbReference type="Pfam" id="PF02810">
    <property type="entry name" value="SEC-C"/>
    <property type="match status" value="1"/>
</dbReference>